<dbReference type="AlphaFoldDB" id="K0KFE8"/>
<dbReference type="Pfam" id="PF11767">
    <property type="entry name" value="SET_assoc"/>
    <property type="match status" value="1"/>
</dbReference>
<dbReference type="InterPro" id="IPR024636">
    <property type="entry name" value="SET_assoc"/>
</dbReference>
<evidence type="ECO:0000256" key="10">
    <source>
        <dbReference type="ARBA" id="ARBA00023242"/>
    </source>
</evidence>
<comment type="catalytic activity">
    <reaction evidence="13">
        <text>N(6),N(6)-dimethyl-L-lysyl(4)-[histone H3] + S-adenosyl-L-methionine = N(6),N(6),N(6)-trimethyl-L-lysyl(4)-[histone H3] + S-adenosyl-L-homocysteine + H(+)</text>
        <dbReference type="Rhea" id="RHEA:60272"/>
        <dbReference type="Rhea" id="RHEA-COMP:15537"/>
        <dbReference type="Rhea" id="RHEA-COMP:15540"/>
        <dbReference type="ChEBI" id="CHEBI:15378"/>
        <dbReference type="ChEBI" id="CHEBI:57856"/>
        <dbReference type="ChEBI" id="CHEBI:59789"/>
        <dbReference type="ChEBI" id="CHEBI:61961"/>
        <dbReference type="ChEBI" id="CHEBI:61976"/>
    </reaction>
</comment>
<dbReference type="HOGENOM" id="CLU_004391_1_0_1"/>
<evidence type="ECO:0000256" key="1">
    <source>
        <dbReference type="ARBA" id="ARBA00004123"/>
    </source>
</evidence>
<evidence type="ECO:0000313" key="18">
    <source>
        <dbReference type="EMBL" id="CCH40952.1"/>
    </source>
</evidence>
<dbReference type="Pfam" id="PF21569">
    <property type="entry name" value="SET1_RBD"/>
    <property type="match status" value="1"/>
</dbReference>
<dbReference type="EC" id="2.1.1.354" evidence="3 14"/>
<evidence type="ECO:0000256" key="4">
    <source>
        <dbReference type="ARBA" id="ARBA00015839"/>
    </source>
</evidence>
<dbReference type="GO" id="GO:0003676">
    <property type="term" value="F:nucleic acid binding"/>
    <property type="evidence" value="ECO:0007669"/>
    <property type="project" value="InterPro"/>
</dbReference>
<comment type="caution">
    <text evidence="18">The sequence shown here is derived from an EMBL/GenBank/DDBJ whole genome shotgun (WGS) entry which is preliminary data.</text>
</comment>
<organism evidence="18 19">
    <name type="scientific">Wickerhamomyces ciferrii (strain ATCC 14091 / BCRC 22168 / CBS 111 / JCM 3599 / NBRC 0793 / NRRL Y-1031 F-60-10)</name>
    <name type="common">Yeast</name>
    <name type="synonym">Pichia ciferrii</name>
    <dbReference type="NCBI Taxonomy" id="1206466"/>
    <lineage>
        <taxon>Eukaryota</taxon>
        <taxon>Fungi</taxon>
        <taxon>Dikarya</taxon>
        <taxon>Ascomycota</taxon>
        <taxon>Saccharomycotina</taxon>
        <taxon>Saccharomycetes</taxon>
        <taxon>Phaffomycetales</taxon>
        <taxon>Wickerhamomycetaceae</taxon>
        <taxon>Wickerhamomyces</taxon>
    </lineage>
</organism>
<keyword evidence="10 14" id="KW-0539">Nucleus</keyword>
<dbReference type="PROSITE" id="PS50868">
    <property type="entry name" value="POST_SET"/>
    <property type="match status" value="1"/>
</dbReference>
<dbReference type="PANTHER" id="PTHR45814:SF2">
    <property type="entry name" value="HISTONE-LYSINE N-METHYLTRANSFERASE SETD1"/>
    <property type="match status" value="1"/>
</dbReference>
<dbReference type="Gene3D" id="3.30.70.330">
    <property type="match status" value="1"/>
</dbReference>
<keyword evidence="7 14" id="KW-0808">Transferase</keyword>
<evidence type="ECO:0000256" key="2">
    <source>
        <dbReference type="ARBA" id="ARBA00004286"/>
    </source>
</evidence>
<feature type="region of interest" description="Disordered" evidence="15">
    <location>
        <begin position="180"/>
        <end position="219"/>
    </location>
</feature>
<dbReference type="PROSITE" id="PS51572">
    <property type="entry name" value="SAM_MT43_1"/>
    <property type="match status" value="1"/>
</dbReference>
<evidence type="ECO:0000259" key="17">
    <source>
        <dbReference type="PROSITE" id="PS50868"/>
    </source>
</evidence>
<evidence type="ECO:0000256" key="8">
    <source>
        <dbReference type="ARBA" id="ARBA00022691"/>
    </source>
</evidence>
<evidence type="ECO:0000256" key="3">
    <source>
        <dbReference type="ARBA" id="ARBA00012182"/>
    </source>
</evidence>
<evidence type="ECO:0000256" key="15">
    <source>
        <dbReference type="SAM" id="MobiDB-lite"/>
    </source>
</evidence>
<evidence type="ECO:0000256" key="13">
    <source>
        <dbReference type="ARBA" id="ARBA00049129"/>
    </source>
</evidence>
<dbReference type="SMART" id="SM01291">
    <property type="entry name" value="N-SET"/>
    <property type="match status" value="1"/>
</dbReference>
<dbReference type="Pfam" id="PF11764">
    <property type="entry name" value="N-SET"/>
    <property type="match status" value="1"/>
</dbReference>
<dbReference type="STRING" id="1206466.K0KFE8"/>
<protein>
    <recommendedName>
        <fullName evidence="4 14">Histone-lysine N-methyltransferase, H3 lysine-4 specific</fullName>
        <ecNumber evidence="3 14">2.1.1.354</ecNumber>
    </recommendedName>
</protein>
<accession>K0KFE8</accession>
<dbReference type="eggNOG" id="KOG1080">
    <property type="taxonomic scope" value="Eukaryota"/>
</dbReference>
<comment type="subunit">
    <text evidence="14">Component of the COMPASS (Set1C) complex.</text>
</comment>
<gene>
    <name evidence="18" type="ORF">BN7_486</name>
</gene>
<feature type="region of interest" description="Disordered" evidence="15">
    <location>
        <begin position="602"/>
        <end position="626"/>
    </location>
</feature>
<feature type="compositionally biased region" description="Basic residues" evidence="15">
    <location>
        <begin position="615"/>
        <end position="626"/>
    </location>
</feature>
<evidence type="ECO:0000256" key="6">
    <source>
        <dbReference type="ARBA" id="ARBA00022603"/>
    </source>
</evidence>
<dbReference type="PANTHER" id="PTHR45814">
    <property type="entry name" value="HISTONE-LYSINE N-METHYLTRANSFERASE SETD1"/>
    <property type="match status" value="1"/>
</dbReference>
<dbReference type="FunCoup" id="K0KFE8">
    <property type="interactions" value="145"/>
</dbReference>
<feature type="compositionally biased region" description="Basic and acidic residues" evidence="15">
    <location>
        <begin position="13"/>
        <end position="49"/>
    </location>
</feature>
<dbReference type="GO" id="GO:0140999">
    <property type="term" value="F:histone H3K4 trimethyltransferase activity"/>
    <property type="evidence" value="ECO:0007669"/>
    <property type="project" value="UniProtKB-EC"/>
</dbReference>
<keyword evidence="5 14" id="KW-0158">Chromosome</keyword>
<feature type="compositionally biased region" description="Acidic residues" evidence="15">
    <location>
        <begin position="693"/>
        <end position="702"/>
    </location>
</feature>
<comment type="catalytic activity">
    <reaction evidence="12">
        <text>N(6)-methyl-L-lysyl(4)-[histone H3] + S-adenosyl-L-methionine = N(6),N(6)-dimethyl-L-lysyl(4)-[histone H3] + S-adenosyl-L-homocysteine + H(+)</text>
        <dbReference type="Rhea" id="RHEA:60268"/>
        <dbReference type="Rhea" id="RHEA-COMP:15540"/>
        <dbReference type="Rhea" id="RHEA-COMP:15543"/>
        <dbReference type="ChEBI" id="CHEBI:15378"/>
        <dbReference type="ChEBI" id="CHEBI:57856"/>
        <dbReference type="ChEBI" id="CHEBI:59789"/>
        <dbReference type="ChEBI" id="CHEBI:61929"/>
        <dbReference type="ChEBI" id="CHEBI:61976"/>
    </reaction>
</comment>
<reference evidence="18 19" key="1">
    <citation type="journal article" date="2012" name="Eukaryot. Cell">
        <title>Draft genome sequence of Wickerhamomyces ciferrii NRRL Y-1031 F-60-10.</title>
        <authorList>
            <person name="Schneider J."/>
            <person name="Andrea H."/>
            <person name="Blom J."/>
            <person name="Jaenicke S."/>
            <person name="Ruckert C."/>
            <person name="Schorsch C."/>
            <person name="Szczepanowski R."/>
            <person name="Farwick M."/>
            <person name="Goesmann A."/>
            <person name="Puhler A."/>
            <person name="Schaffer S."/>
            <person name="Tauch A."/>
            <person name="Kohler T."/>
            <person name="Brinkrolf K."/>
        </authorList>
    </citation>
    <scope>NUCLEOTIDE SEQUENCE [LARGE SCALE GENOMIC DNA]</scope>
    <source>
        <strain evidence="19">ATCC 14091 / BCRC 22168 / CBS 111 / JCM 3599 / NBRC 0793 / NRRL Y-1031 F-60-10</strain>
    </source>
</reference>
<evidence type="ECO:0000256" key="9">
    <source>
        <dbReference type="ARBA" id="ARBA00022853"/>
    </source>
</evidence>
<evidence type="ECO:0000256" key="11">
    <source>
        <dbReference type="ARBA" id="ARBA00047571"/>
    </source>
</evidence>
<dbReference type="Pfam" id="PF00856">
    <property type="entry name" value="SET"/>
    <property type="match status" value="1"/>
</dbReference>
<feature type="compositionally biased region" description="Polar residues" evidence="15">
    <location>
        <begin position="1"/>
        <end position="10"/>
    </location>
</feature>
<evidence type="ECO:0000256" key="7">
    <source>
        <dbReference type="ARBA" id="ARBA00022679"/>
    </source>
</evidence>
<dbReference type="InterPro" id="IPR012677">
    <property type="entry name" value="Nucleotide-bd_a/b_plait_sf"/>
</dbReference>
<comment type="catalytic activity">
    <reaction evidence="11 14">
        <text>L-lysyl(4)-[histone H3] + 3 S-adenosyl-L-methionine = N(6),N(6),N(6)-trimethyl-L-lysyl(4)-[histone H3] + 3 S-adenosyl-L-homocysteine + 3 H(+)</text>
        <dbReference type="Rhea" id="RHEA:60260"/>
        <dbReference type="Rhea" id="RHEA-COMP:15537"/>
        <dbReference type="Rhea" id="RHEA-COMP:15547"/>
        <dbReference type="ChEBI" id="CHEBI:15378"/>
        <dbReference type="ChEBI" id="CHEBI:29969"/>
        <dbReference type="ChEBI" id="CHEBI:57856"/>
        <dbReference type="ChEBI" id="CHEBI:59789"/>
        <dbReference type="ChEBI" id="CHEBI:61961"/>
        <dbReference type="EC" id="2.1.1.354"/>
    </reaction>
</comment>
<keyword evidence="9 14" id="KW-0156">Chromatin regulator</keyword>
<evidence type="ECO:0000256" key="5">
    <source>
        <dbReference type="ARBA" id="ARBA00022454"/>
    </source>
</evidence>
<feature type="compositionally biased region" description="Basic and acidic residues" evidence="15">
    <location>
        <begin position="719"/>
        <end position="736"/>
    </location>
</feature>
<feature type="domain" description="SET" evidence="16">
    <location>
        <begin position="929"/>
        <end position="1046"/>
    </location>
</feature>
<evidence type="ECO:0000259" key="16">
    <source>
        <dbReference type="PROSITE" id="PS50280"/>
    </source>
</evidence>
<dbReference type="SUPFAM" id="SSF54928">
    <property type="entry name" value="RNA-binding domain, RBD"/>
    <property type="match status" value="1"/>
</dbReference>
<dbReference type="InterPro" id="IPR017111">
    <property type="entry name" value="Set1_fungi"/>
</dbReference>
<name>K0KFE8_WICCF</name>
<dbReference type="PIRSF" id="PIRSF037104">
    <property type="entry name" value="Histone_H3-K4_mtfrase_Set1_fun"/>
    <property type="match status" value="1"/>
</dbReference>
<dbReference type="GO" id="GO:0005694">
    <property type="term" value="C:chromosome"/>
    <property type="evidence" value="ECO:0007669"/>
    <property type="project" value="UniProtKB-SubCell"/>
</dbReference>
<comment type="subcellular location">
    <subcellularLocation>
        <location evidence="2">Chromosome</location>
    </subcellularLocation>
    <subcellularLocation>
        <location evidence="1 14">Nucleus</location>
    </subcellularLocation>
</comment>
<dbReference type="SMART" id="SM00317">
    <property type="entry name" value="SET"/>
    <property type="match status" value="1"/>
</dbReference>
<dbReference type="InterPro" id="IPR024657">
    <property type="entry name" value="COMPASS_Set1_N-SET"/>
</dbReference>
<feature type="region of interest" description="Disordered" evidence="15">
    <location>
        <begin position="1"/>
        <end position="130"/>
    </location>
</feature>
<keyword evidence="6 14" id="KW-0489">Methyltransferase</keyword>
<proteinExistence type="predicted"/>
<dbReference type="EMBL" id="CAIF01000008">
    <property type="protein sequence ID" value="CCH40952.1"/>
    <property type="molecule type" value="Genomic_DNA"/>
</dbReference>
<dbReference type="InParanoid" id="K0KFE8"/>
<comment type="function">
    <text evidence="14">Catalytic component of the COMPASS (Set1C) complex that specifically mono-, di- and trimethylates histone H3 to form H3K4me1/2/3. COMPASS recognizes ubiquitinated H2B on one face of the nucleosome which stimulates the methylation of H3 on the opposing face.</text>
</comment>
<dbReference type="Gene3D" id="2.170.270.10">
    <property type="entry name" value="SET domain"/>
    <property type="match status" value="1"/>
</dbReference>
<sequence>MSYRRSNNLSKFFPDRYTKSEEADYKESRRPYTNHRKDIYVPSSSHKDIFIPNGNSHNPEKSGRAYPPVRPAYRDERSNRSLAYARSEKTLSPSQNSPASSLRTPPVSNSANHSQYSTPESSTVDNNDNDTSLWKKYNETKYKDQTHMLTSTGEYQLSEKTLSQLHKPAYKIIYDPELSKNSDKGKQAISQKLDMKNFKSKDPRKENSSKSSSSSHKRFKKIPFKSLPLPKLIYDKNSIGGPPPNEIVISGLARAFNEIYLRNEVKKHGEVLEFENVMDPTTGIPLGILRIRYGGSHDRAYRSVRKAVSDLNETTIEGRKIQAGMNREGKLLQSLKTKAIQERELKIKKMDLIEKKISLPSAPKAVLNAISKSKGLPQKEKPQQQVKPHTQIQPDTSSPIPKEPSSKSKKDDFIVPQELDKYVKGRPFIYIAAKYVKGQVEKNDIKKALETYDWTRVLYDPSGVYIVFNSAKEAHRCFQFENGKKVLSVNLYMEVHLPESYKLEASDEKYAHTQRDVIEESTSLLAKELEAAVQKDIRTKIIAPAVLKLLNIENFPDLKPKLAPAPPPARKPTVETIGSVVSPLNKDVNPSIDVFSLQRKVPKVASPNDKEASLGKKKSLKSKKKRALPMSYRLNFEDESESDFRESTVSTPQLESYYKDEEDEERDKEGPPKKKIKVSNRKERLPLLYSSSSEEDEGEEEDENKKSKDSQPTTPETPQEDKMDIDTKSEPKDEMVPKIEEEVDEVVDDSNVDYSALEKQFRPTPSEFPIPVYDDDKEETLDINGIQNVIKDEEDFKLLKELFLESPPTTVSQYPDYMLWKLKSTKTVTEASKSEIIDAPNFLINSTGSHRSEGYSKISDELKVEYLPHKRRVHDPLSTVQVENEDNDSSKVQSSRVNRANNRRFAYEVSTFNNQNEILTLNQLNKRKKPVSFARSAIHNWGLYALEPIAQKEMIIEYVGERIRQQVADFREKAYLKSGIGSSYLFRIDENTVIDATKKGGIARFINHCCQPSCTAKIIKVEGQKRIVIYALRDIGANEELTYDYKFERETNDNERVRCLCGAPGCKGYLN</sequence>
<dbReference type="InterPro" id="IPR001214">
    <property type="entry name" value="SET_dom"/>
</dbReference>
<dbReference type="GO" id="GO:0048188">
    <property type="term" value="C:Set1C/COMPASS complex"/>
    <property type="evidence" value="ECO:0007669"/>
    <property type="project" value="InterPro"/>
</dbReference>
<dbReference type="Proteomes" id="UP000009328">
    <property type="component" value="Unassembled WGS sequence"/>
</dbReference>
<feature type="region of interest" description="Disordered" evidence="15">
    <location>
        <begin position="638"/>
        <end position="736"/>
    </location>
</feature>
<feature type="compositionally biased region" description="Basic and acidic residues" evidence="15">
    <location>
        <begin position="193"/>
        <end position="208"/>
    </location>
</feature>
<evidence type="ECO:0000313" key="19">
    <source>
        <dbReference type="Proteomes" id="UP000009328"/>
    </source>
</evidence>
<evidence type="ECO:0000256" key="12">
    <source>
        <dbReference type="ARBA" id="ARBA00047583"/>
    </source>
</evidence>
<feature type="region of interest" description="Disordered" evidence="15">
    <location>
        <begin position="374"/>
        <end position="411"/>
    </location>
</feature>
<evidence type="ECO:0000256" key="14">
    <source>
        <dbReference type="PIRNR" id="PIRNR037104"/>
    </source>
</evidence>
<dbReference type="InterPro" id="IPR048669">
    <property type="entry name" value="SET1_RBD"/>
</dbReference>
<dbReference type="InterPro" id="IPR003616">
    <property type="entry name" value="Post-SET_dom"/>
</dbReference>
<dbReference type="InterPro" id="IPR035979">
    <property type="entry name" value="RBD_domain_sf"/>
</dbReference>
<dbReference type="InterPro" id="IPR044570">
    <property type="entry name" value="Set1-like"/>
</dbReference>
<dbReference type="InterPro" id="IPR046341">
    <property type="entry name" value="SET_dom_sf"/>
</dbReference>
<dbReference type="PROSITE" id="PS50280">
    <property type="entry name" value="SET"/>
    <property type="match status" value="1"/>
</dbReference>
<feature type="domain" description="Post-SET" evidence="17">
    <location>
        <begin position="1055"/>
        <end position="1071"/>
    </location>
</feature>
<keyword evidence="8 14" id="KW-0949">S-adenosyl-L-methionine</keyword>
<keyword evidence="19" id="KW-1185">Reference proteome</keyword>
<dbReference type="SUPFAM" id="SSF82199">
    <property type="entry name" value="SET domain"/>
    <property type="match status" value="1"/>
</dbReference>
<dbReference type="GO" id="GO:0032259">
    <property type="term" value="P:methylation"/>
    <property type="evidence" value="ECO:0007669"/>
    <property type="project" value="UniProtKB-KW"/>
</dbReference>
<dbReference type="SMART" id="SM00508">
    <property type="entry name" value="PostSET"/>
    <property type="match status" value="1"/>
</dbReference>
<feature type="compositionally biased region" description="Polar residues" evidence="15">
    <location>
        <begin position="90"/>
        <end position="130"/>
    </location>
</feature>